<comment type="caution">
    <text evidence="2">The sequence shown here is derived from an EMBL/GenBank/DDBJ whole genome shotgun (WGS) entry which is preliminary data.</text>
</comment>
<organism evidence="2 3">
    <name type="scientific">Alligator mississippiensis</name>
    <name type="common">American alligator</name>
    <dbReference type="NCBI Taxonomy" id="8496"/>
    <lineage>
        <taxon>Eukaryota</taxon>
        <taxon>Metazoa</taxon>
        <taxon>Chordata</taxon>
        <taxon>Craniata</taxon>
        <taxon>Vertebrata</taxon>
        <taxon>Euteleostomi</taxon>
        <taxon>Archelosauria</taxon>
        <taxon>Archosauria</taxon>
        <taxon>Crocodylia</taxon>
        <taxon>Alligatoridae</taxon>
        <taxon>Alligatorinae</taxon>
        <taxon>Alligator</taxon>
    </lineage>
</organism>
<feature type="region of interest" description="Disordered" evidence="1">
    <location>
        <begin position="16"/>
        <end position="36"/>
    </location>
</feature>
<name>A0A151MES5_ALLMI</name>
<evidence type="ECO:0000313" key="3">
    <source>
        <dbReference type="Proteomes" id="UP000050525"/>
    </source>
</evidence>
<dbReference type="Proteomes" id="UP000050525">
    <property type="component" value="Unassembled WGS sequence"/>
</dbReference>
<gene>
    <name evidence="2" type="primary">TOR4A</name>
    <name evidence="2" type="ORF">Y1Q_0005496</name>
</gene>
<keyword evidence="3" id="KW-1185">Reference proteome</keyword>
<dbReference type="EMBL" id="AKHW03006215">
    <property type="protein sequence ID" value="KYO23005.1"/>
    <property type="molecule type" value="Genomic_DNA"/>
</dbReference>
<proteinExistence type="predicted"/>
<evidence type="ECO:0000256" key="1">
    <source>
        <dbReference type="SAM" id="MobiDB-lite"/>
    </source>
</evidence>
<reference evidence="2 3" key="1">
    <citation type="journal article" date="2012" name="Genome Biol.">
        <title>Sequencing three crocodilian genomes to illuminate the evolution of archosaurs and amniotes.</title>
        <authorList>
            <person name="St John J.A."/>
            <person name="Braun E.L."/>
            <person name="Isberg S.R."/>
            <person name="Miles L.G."/>
            <person name="Chong A.Y."/>
            <person name="Gongora J."/>
            <person name="Dalzell P."/>
            <person name="Moran C."/>
            <person name="Bed'hom B."/>
            <person name="Abzhanov A."/>
            <person name="Burgess S.C."/>
            <person name="Cooksey A.M."/>
            <person name="Castoe T.A."/>
            <person name="Crawford N.G."/>
            <person name="Densmore L.D."/>
            <person name="Drew J.C."/>
            <person name="Edwards S.V."/>
            <person name="Faircloth B.C."/>
            <person name="Fujita M.K."/>
            <person name="Greenwold M.J."/>
            <person name="Hoffmann F.G."/>
            <person name="Howard J.M."/>
            <person name="Iguchi T."/>
            <person name="Janes D.E."/>
            <person name="Khan S.Y."/>
            <person name="Kohno S."/>
            <person name="de Koning A.J."/>
            <person name="Lance S.L."/>
            <person name="McCarthy F.M."/>
            <person name="McCormack J.E."/>
            <person name="Merchant M.E."/>
            <person name="Peterson D.G."/>
            <person name="Pollock D.D."/>
            <person name="Pourmand N."/>
            <person name="Raney B.J."/>
            <person name="Roessler K.A."/>
            <person name="Sanford J.R."/>
            <person name="Sawyer R.H."/>
            <person name="Schmidt C.J."/>
            <person name="Triplett E.W."/>
            <person name="Tuberville T.D."/>
            <person name="Venegas-Anaya M."/>
            <person name="Howard J.T."/>
            <person name="Jarvis E.D."/>
            <person name="Guillette L.J.Jr."/>
            <person name="Glenn T.C."/>
            <person name="Green R.E."/>
            <person name="Ray D.A."/>
        </authorList>
    </citation>
    <scope>NUCLEOTIDE SEQUENCE [LARGE SCALE GENOMIC DNA]</scope>
    <source>
        <strain evidence="2">KSC_2009_1</strain>
    </source>
</reference>
<accession>A0A151MES5</accession>
<evidence type="ECO:0000313" key="2">
    <source>
        <dbReference type="EMBL" id="KYO23005.1"/>
    </source>
</evidence>
<sequence>MQLLWMPPVRPRRRRDVRRQSEWFREGSNMDGEPPCPKPPTLPHKISLVSSPMRAVIRLRRKVRIQKKNCLQVDLNKDKSPELVQTRLLQRQISLNRTNLCSSSISLFNQSSFENSRYFTFDTSRDQCTLNKYKRKKRRRKSKILNAIENLDDNLQKTNWTIQSQVIIILVAVQRCCTMTTERWETAGQLSPKTCPRLSQPCMGSVEPV</sequence>
<protein>
    <submittedName>
        <fullName evidence="2">Torsin-4A isoform A</fullName>
    </submittedName>
</protein>
<dbReference type="AlphaFoldDB" id="A0A151MES5"/>